<dbReference type="Proteomes" id="UP001221898">
    <property type="component" value="Unassembled WGS sequence"/>
</dbReference>
<organism evidence="2 3">
    <name type="scientific">Aldrovandia affinis</name>
    <dbReference type="NCBI Taxonomy" id="143900"/>
    <lineage>
        <taxon>Eukaryota</taxon>
        <taxon>Metazoa</taxon>
        <taxon>Chordata</taxon>
        <taxon>Craniata</taxon>
        <taxon>Vertebrata</taxon>
        <taxon>Euteleostomi</taxon>
        <taxon>Actinopterygii</taxon>
        <taxon>Neopterygii</taxon>
        <taxon>Teleostei</taxon>
        <taxon>Notacanthiformes</taxon>
        <taxon>Halosauridae</taxon>
        <taxon>Aldrovandia</taxon>
    </lineage>
</organism>
<gene>
    <name evidence="2" type="ORF">AAFF_G00438240</name>
</gene>
<comment type="caution">
    <text evidence="2">The sequence shown here is derived from an EMBL/GenBank/DDBJ whole genome shotgun (WGS) entry which is preliminary data.</text>
</comment>
<feature type="region of interest" description="Disordered" evidence="1">
    <location>
        <begin position="1"/>
        <end position="33"/>
    </location>
</feature>
<sequence>MNRVYRGKGNDRWASSSSGWRRGQTEGKSGNGAELLWTENNRAGWNLHCILSRDRGTCWEECGQPRWKEAASNQCGADLVPSRSLGGGDGSPEVRLLIRMTVPRLHSSTVRSRSRRPPADQSDFINRPSGAVWPCPLAPPGNSVLVAQDQ</sequence>
<evidence type="ECO:0000256" key="1">
    <source>
        <dbReference type="SAM" id="MobiDB-lite"/>
    </source>
</evidence>
<proteinExistence type="predicted"/>
<feature type="region of interest" description="Disordered" evidence="1">
    <location>
        <begin position="106"/>
        <end position="127"/>
    </location>
</feature>
<evidence type="ECO:0000313" key="3">
    <source>
        <dbReference type="Proteomes" id="UP001221898"/>
    </source>
</evidence>
<name>A0AAD7S856_9TELE</name>
<evidence type="ECO:0000313" key="2">
    <source>
        <dbReference type="EMBL" id="KAJ8397548.1"/>
    </source>
</evidence>
<dbReference type="EMBL" id="JAINUG010000097">
    <property type="protein sequence ID" value="KAJ8397548.1"/>
    <property type="molecule type" value="Genomic_DNA"/>
</dbReference>
<accession>A0AAD7S856</accession>
<protein>
    <submittedName>
        <fullName evidence="2">Uncharacterized protein</fullName>
    </submittedName>
</protein>
<keyword evidence="3" id="KW-1185">Reference proteome</keyword>
<reference evidence="2" key="1">
    <citation type="journal article" date="2023" name="Science">
        <title>Genome structures resolve the early diversification of teleost fishes.</title>
        <authorList>
            <person name="Parey E."/>
            <person name="Louis A."/>
            <person name="Montfort J."/>
            <person name="Bouchez O."/>
            <person name="Roques C."/>
            <person name="Iampietro C."/>
            <person name="Lluch J."/>
            <person name="Castinel A."/>
            <person name="Donnadieu C."/>
            <person name="Desvignes T."/>
            <person name="Floi Bucao C."/>
            <person name="Jouanno E."/>
            <person name="Wen M."/>
            <person name="Mejri S."/>
            <person name="Dirks R."/>
            <person name="Jansen H."/>
            <person name="Henkel C."/>
            <person name="Chen W.J."/>
            <person name="Zahm M."/>
            <person name="Cabau C."/>
            <person name="Klopp C."/>
            <person name="Thompson A.W."/>
            <person name="Robinson-Rechavi M."/>
            <person name="Braasch I."/>
            <person name="Lecointre G."/>
            <person name="Bobe J."/>
            <person name="Postlethwait J.H."/>
            <person name="Berthelot C."/>
            <person name="Roest Crollius H."/>
            <person name="Guiguen Y."/>
        </authorList>
    </citation>
    <scope>NUCLEOTIDE SEQUENCE</scope>
    <source>
        <strain evidence="2">NC1722</strain>
    </source>
</reference>
<dbReference type="AlphaFoldDB" id="A0AAD7S856"/>